<evidence type="ECO:0000313" key="4">
    <source>
        <dbReference type="Proteomes" id="UP000536179"/>
    </source>
</evidence>
<evidence type="ECO:0000313" key="3">
    <source>
        <dbReference type="EMBL" id="MBB3204590.1"/>
    </source>
</evidence>
<dbReference type="Gene3D" id="3.40.50.10180">
    <property type="entry name" value="Glycerate kinase, MOFRL-like N-terminal domain"/>
    <property type="match status" value="1"/>
</dbReference>
<reference evidence="3 4" key="1">
    <citation type="submission" date="2020-08" db="EMBL/GenBank/DDBJ databases">
        <title>Genomic Encyclopedia of Type Strains, Phase III (KMG-III): the genomes of soil and plant-associated and newly described type strains.</title>
        <authorList>
            <person name="Whitman W."/>
        </authorList>
    </citation>
    <scope>NUCLEOTIDE SEQUENCE [LARGE SCALE GENOMIC DNA]</scope>
    <source>
        <strain evidence="3 4">CECT 8075</strain>
    </source>
</reference>
<proteinExistence type="predicted"/>
<dbReference type="InterPro" id="IPR037035">
    <property type="entry name" value="GK-like_C_sf"/>
</dbReference>
<dbReference type="Pfam" id="PF05161">
    <property type="entry name" value="MOFRL"/>
    <property type="match status" value="1"/>
</dbReference>
<evidence type="ECO:0000259" key="2">
    <source>
        <dbReference type="Pfam" id="PF13660"/>
    </source>
</evidence>
<dbReference type="SUPFAM" id="SSF82544">
    <property type="entry name" value="GckA/TtuD-like"/>
    <property type="match status" value="1"/>
</dbReference>
<keyword evidence="3" id="KW-0418">Kinase</keyword>
<dbReference type="AlphaFoldDB" id="A0A7W5DUH5"/>
<dbReference type="InterPro" id="IPR038614">
    <property type="entry name" value="GK_N_sf"/>
</dbReference>
<dbReference type="Pfam" id="PF13660">
    <property type="entry name" value="DUF4147"/>
    <property type="match status" value="1"/>
</dbReference>
<dbReference type="InterPro" id="IPR025286">
    <property type="entry name" value="MOFRL_assoc_dom"/>
</dbReference>
<organism evidence="3 4">
    <name type="scientific">Aporhodopirellula rubra</name>
    <dbReference type="NCBI Taxonomy" id="980271"/>
    <lineage>
        <taxon>Bacteria</taxon>
        <taxon>Pseudomonadati</taxon>
        <taxon>Planctomycetota</taxon>
        <taxon>Planctomycetia</taxon>
        <taxon>Pirellulales</taxon>
        <taxon>Pirellulaceae</taxon>
        <taxon>Aporhodopirellula</taxon>
    </lineage>
</organism>
<name>A0A7W5DUH5_9BACT</name>
<dbReference type="Proteomes" id="UP000536179">
    <property type="component" value="Unassembled WGS sequence"/>
</dbReference>
<dbReference type="PANTHER" id="PTHR12227:SF0">
    <property type="entry name" value="GLYCERATE KINASE"/>
    <property type="match status" value="1"/>
</dbReference>
<keyword evidence="4" id="KW-1185">Reference proteome</keyword>
<dbReference type="Gene3D" id="3.40.1480.10">
    <property type="entry name" value="MOFRL domain"/>
    <property type="match status" value="1"/>
</dbReference>
<gene>
    <name evidence="3" type="ORF">FHS27_000354</name>
</gene>
<feature type="domain" description="MOFRL" evidence="1">
    <location>
        <begin position="349"/>
        <end position="463"/>
    </location>
</feature>
<evidence type="ECO:0000259" key="1">
    <source>
        <dbReference type="Pfam" id="PF05161"/>
    </source>
</evidence>
<dbReference type="GO" id="GO:0008887">
    <property type="term" value="F:glycerate kinase activity"/>
    <property type="evidence" value="ECO:0007669"/>
    <property type="project" value="InterPro"/>
</dbReference>
<keyword evidence="3" id="KW-0808">Transferase</keyword>
<dbReference type="InterPro" id="IPR007835">
    <property type="entry name" value="MOFRL"/>
</dbReference>
<accession>A0A7W5DUH5</accession>
<comment type="caution">
    <text evidence="3">The sequence shown here is derived from an EMBL/GenBank/DDBJ whole genome shotgun (WGS) entry which is preliminary data.</text>
</comment>
<dbReference type="RefSeq" id="WP_184300794.1">
    <property type="nucleotide sequence ID" value="NZ_JACHXU010000001.1"/>
</dbReference>
<dbReference type="FunFam" id="3.40.1480.10:FF:000002">
    <property type="entry name" value="Glycerate kinase"/>
    <property type="match status" value="1"/>
</dbReference>
<dbReference type="EMBL" id="JACHXU010000001">
    <property type="protein sequence ID" value="MBB3204590.1"/>
    <property type="molecule type" value="Genomic_DNA"/>
</dbReference>
<dbReference type="PANTHER" id="PTHR12227">
    <property type="entry name" value="GLYCERATE KINASE"/>
    <property type="match status" value="1"/>
</dbReference>
<protein>
    <submittedName>
        <fullName evidence="3">Glycerate-2-kinase</fullName>
    </submittedName>
</protein>
<dbReference type="GO" id="GO:0005737">
    <property type="term" value="C:cytoplasm"/>
    <property type="evidence" value="ECO:0007669"/>
    <property type="project" value="TreeGrafter"/>
</dbReference>
<feature type="domain" description="MOFRL-associated" evidence="2">
    <location>
        <begin position="9"/>
        <end position="261"/>
    </location>
</feature>
<sequence length="471" mass="49628">MRDLCRDSQAIFQAGVDAVRGETLMRDCVHLDRQQLTLGEICVPRGSFDRIVLIGAGKASGAMAVGFVERIRDCERELDAIEIVGHVNVPEGCDRVPGGIDWPDELTLCAARPAGVNEPTEESIRGTDRILEWVRGAGPRDLVVMLLSGGGSALLCRPVAGITLAEKLAVIQRLSGGGANIAELNTVRKHLSDVKGGGLARARCGGGMVTMVLSDVLGDPLDLIASGPTVKDPSTREDALAVLARFDPERRLPKSVYAVLEADAVPEADVVLEADVAPAPRETEYPITVVGNNAVAVDAAGIVAESLGYNHVMQSARDSEGPAEEVGVHLADMTLGMLRRDQSLHRQDALITGGEPVVQLADASIRGKGGRNQQLVLAAYQRLLASGLSDAEWGRLVILSGGSDGEDGPTDAAGAYVDGAVHRRAMELGLSPDGFLKRNDAYRFFEQTGGLLVTGPTGTNVCDVRVALVGE</sequence>
<dbReference type="InterPro" id="IPR039760">
    <property type="entry name" value="MOFRL_protein"/>
</dbReference>